<keyword evidence="2" id="KW-1185">Reference proteome</keyword>
<accession>A0AAD6MKV6</accession>
<sequence>MDRTNGDDVVEDVNDVIVMGDEDHNLNLKQDFYGQTNEDEDLINLNIIMDRANRNKVVEDVNGMIAMDNENHELICIKANTHKVVQDATKAVVWTS</sequence>
<reference evidence="1" key="1">
    <citation type="journal article" date="2023" name="Mol. Ecol. Resour.">
        <title>Chromosome-level genome assembly of a triploid poplar Populus alba 'Berolinensis'.</title>
        <authorList>
            <person name="Chen S."/>
            <person name="Yu Y."/>
            <person name="Wang X."/>
            <person name="Wang S."/>
            <person name="Zhang T."/>
            <person name="Zhou Y."/>
            <person name="He R."/>
            <person name="Meng N."/>
            <person name="Wang Y."/>
            <person name="Liu W."/>
            <person name="Liu Z."/>
            <person name="Liu J."/>
            <person name="Guo Q."/>
            <person name="Huang H."/>
            <person name="Sederoff R.R."/>
            <person name="Wang G."/>
            <person name="Qu G."/>
            <person name="Chen S."/>
        </authorList>
    </citation>
    <scope>NUCLEOTIDE SEQUENCE</scope>
    <source>
        <strain evidence="1">SC-2020</strain>
    </source>
</reference>
<name>A0AAD6MKV6_9ROSI</name>
<dbReference type="Proteomes" id="UP001164929">
    <property type="component" value="Chromosome 9"/>
</dbReference>
<organism evidence="1 2">
    <name type="scientific">Populus alba x Populus x berolinensis</name>
    <dbReference type="NCBI Taxonomy" id="444605"/>
    <lineage>
        <taxon>Eukaryota</taxon>
        <taxon>Viridiplantae</taxon>
        <taxon>Streptophyta</taxon>
        <taxon>Embryophyta</taxon>
        <taxon>Tracheophyta</taxon>
        <taxon>Spermatophyta</taxon>
        <taxon>Magnoliopsida</taxon>
        <taxon>eudicotyledons</taxon>
        <taxon>Gunneridae</taxon>
        <taxon>Pentapetalae</taxon>
        <taxon>rosids</taxon>
        <taxon>fabids</taxon>
        <taxon>Malpighiales</taxon>
        <taxon>Salicaceae</taxon>
        <taxon>Saliceae</taxon>
        <taxon>Populus</taxon>
    </lineage>
</organism>
<proteinExistence type="predicted"/>
<dbReference type="EMBL" id="JAQIZT010000009">
    <property type="protein sequence ID" value="KAJ6986147.1"/>
    <property type="molecule type" value="Genomic_DNA"/>
</dbReference>
<comment type="caution">
    <text evidence="1">The sequence shown here is derived from an EMBL/GenBank/DDBJ whole genome shotgun (WGS) entry which is preliminary data.</text>
</comment>
<gene>
    <name evidence="1" type="ORF">NC653_023911</name>
</gene>
<dbReference type="AlphaFoldDB" id="A0AAD6MKV6"/>
<evidence type="ECO:0000313" key="1">
    <source>
        <dbReference type="EMBL" id="KAJ6986147.1"/>
    </source>
</evidence>
<protein>
    <submittedName>
        <fullName evidence="1">Uncharacterized protein</fullName>
    </submittedName>
</protein>
<evidence type="ECO:0000313" key="2">
    <source>
        <dbReference type="Proteomes" id="UP001164929"/>
    </source>
</evidence>